<feature type="region of interest" description="Disordered" evidence="1">
    <location>
        <begin position="1"/>
        <end position="34"/>
    </location>
</feature>
<accession>A0A7H9B8F5</accession>
<dbReference type="GeneID" id="59238700"/>
<reference evidence="2 3" key="1">
    <citation type="submission" date="2020-07" db="EMBL/GenBank/DDBJ databases">
        <title>The yeast mating-type switching endonuclease HO is a domesticated member of an unorthodox homing genetic element family.</title>
        <authorList>
            <person name="Coughlan A.Y."/>
            <person name="Lombardi L."/>
            <person name="Braun-Galleani S."/>
            <person name="Martos A.R."/>
            <person name="Galeote V."/>
            <person name="Bigey F."/>
            <person name="Dequin S."/>
            <person name="Byrne K.P."/>
            <person name="Wolfe K.H."/>
        </authorList>
    </citation>
    <scope>NUCLEOTIDE SEQUENCE [LARGE SCALE GENOMIC DNA]</scope>
    <source>
        <strain evidence="2 3">NRRL Y-6702</strain>
    </source>
</reference>
<feature type="compositionally biased region" description="Basic and acidic residues" evidence="1">
    <location>
        <begin position="8"/>
        <end position="34"/>
    </location>
</feature>
<dbReference type="OrthoDB" id="4068242at2759"/>
<dbReference type="RefSeq" id="XP_037146622.1">
    <property type="nucleotide sequence ID" value="XM_037290727.1"/>
</dbReference>
<feature type="compositionally biased region" description="Basic residues" evidence="1">
    <location>
        <begin position="160"/>
        <end position="169"/>
    </location>
</feature>
<dbReference type="KEGG" id="zmk:HG535_0H02240"/>
<name>A0A7H9B8F5_ZYGMR</name>
<keyword evidence="3" id="KW-1185">Reference proteome</keyword>
<feature type="compositionally biased region" description="Polar residues" evidence="1">
    <location>
        <begin position="170"/>
        <end position="181"/>
    </location>
</feature>
<protein>
    <submittedName>
        <fullName evidence="2">Uncharacterized protein</fullName>
    </submittedName>
</protein>
<evidence type="ECO:0000313" key="2">
    <source>
        <dbReference type="EMBL" id="QLG74897.1"/>
    </source>
</evidence>
<dbReference type="Proteomes" id="UP000509704">
    <property type="component" value="Chromosome 8"/>
</dbReference>
<organism evidence="2 3">
    <name type="scientific">Zygotorulaspora mrakii</name>
    <name type="common">Zygosaccharomyces mrakii</name>
    <dbReference type="NCBI Taxonomy" id="42260"/>
    <lineage>
        <taxon>Eukaryota</taxon>
        <taxon>Fungi</taxon>
        <taxon>Dikarya</taxon>
        <taxon>Ascomycota</taxon>
        <taxon>Saccharomycotina</taxon>
        <taxon>Saccharomycetes</taxon>
        <taxon>Saccharomycetales</taxon>
        <taxon>Saccharomycetaceae</taxon>
        <taxon>Zygotorulaspora</taxon>
    </lineage>
</organism>
<dbReference type="AlphaFoldDB" id="A0A7H9B8F5"/>
<gene>
    <name evidence="2" type="ORF">HG535_0H02240</name>
</gene>
<dbReference type="EMBL" id="CP058611">
    <property type="protein sequence ID" value="QLG74897.1"/>
    <property type="molecule type" value="Genomic_DNA"/>
</dbReference>
<sequence>MDLIDLSQHPDDGRESTGTEKQARMEERHSRSDHHTWVNLQDDIDPKEASLLEEQYWNFDENPGDNFPLLDGLFESPSSAIADAYQIGSSDRQTLGDLMWNEVSRSSCETDLLSRAQNESQHDFDTKNGNENSFKIKPPLSRRKSNPFYSPSQQILEMVKKRKRSKTARVSRSQSSSTVPTLRQIEKVRGGRTVCRKSGNSDFRHHDKWGQISPDAGSSERGPLS</sequence>
<feature type="region of interest" description="Disordered" evidence="1">
    <location>
        <begin position="114"/>
        <end position="225"/>
    </location>
</feature>
<proteinExistence type="predicted"/>
<evidence type="ECO:0000313" key="3">
    <source>
        <dbReference type="Proteomes" id="UP000509704"/>
    </source>
</evidence>
<evidence type="ECO:0000256" key="1">
    <source>
        <dbReference type="SAM" id="MobiDB-lite"/>
    </source>
</evidence>